<keyword evidence="1" id="KW-0812">Transmembrane</keyword>
<keyword evidence="4" id="KW-1185">Reference proteome</keyword>
<dbReference type="EMBL" id="CAXIEN010000002">
    <property type="protein sequence ID" value="CAL1261364.1"/>
    <property type="molecule type" value="Genomic_DNA"/>
</dbReference>
<gene>
    <name evidence="3" type="ORF">LARSCL_LOCUS19405</name>
    <name evidence="2" type="ORF">LARSCL_LOCUS345</name>
</gene>
<reference evidence="3 4" key="1">
    <citation type="submission" date="2024-04" db="EMBL/GenBank/DDBJ databases">
        <authorList>
            <person name="Rising A."/>
            <person name="Reimegard J."/>
            <person name="Sonavane S."/>
            <person name="Akerstrom W."/>
            <person name="Nylinder S."/>
            <person name="Hedman E."/>
            <person name="Kallberg Y."/>
        </authorList>
    </citation>
    <scope>NUCLEOTIDE SEQUENCE [LARGE SCALE GENOMIC DNA]</scope>
</reference>
<feature type="transmembrane region" description="Helical" evidence="1">
    <location>
        <begin position="49"/>
        <end position="68"/>
    </location>
</feature>
<dbReference type="PANTHER" id="PTHR39945:SF1">
    <property type="entry name" value="FI14129P"/>
    <property type="match status" value="1"/>
</dbReference>
<accession>A0AAV2BHG3</accession>
<comment type="caution">
    <text evidence="3">The sequence shown here is derived from an EMBL/GenBank/DDBJ whole genome shotgun (WGS) entry which is preliminary data.</text>
</comment>
<evidence type="ECO:0000256" key="1">
    <source>
        <dbReference type="SAM" id="Phobius"/>
    </source>
</evidence>
<keyword evidence="1" id="KW-0472">Membrane</keyword>
<dbReference type="EMBL" id="CAXIEN010000376">
    <property type="protein sequence ID" value="CAL1295666.1"/>
    <property type="molecule type" value="Genomic_DNA"/>
</dbReference>
<evidence type="ECO:0000313" key="4">
    <source>
        <dbReference type="Proteomes" id="UP001497382"/>
    </source>
</evidence>
<dbReference type="PANTHER" id="PTHR39945">
    <property type="entry name" value="FI14129P"/>
    <property type="match status" value="1"/>
</dbReference>
<dbReference type="Proteomes" id="UP001497382">
    <property type="component" value="Unassembled WGS sequence"/>
</dbReference>
<evidence type="ECO:0000313" key="2">
    <source>
        <dbReference type="EMBL" id="CAL1261364.1"/>
    </source>
</evidence>
<protein>
    <submittedName>
        <fullName evidence="3">Uncharacterized protein</fullName>
    </submittedName>
</protein>
<evidence type="ECO:0000313" key="3">
    <source>
        <dbReference type="EMBL" id="CAL1295666.1"/>
    </source>
</evidence>
<keyword evidence="1" id="KW-1133">Transmembrane helix</keyword>
<dbReference type="AlphaFoldDB" id="A0AAV2BHG3"/>
<name>A0AAV2BHG3_9ARAC</name>
<organism evidence="3 4">
    <name type="scientific">Larinioides sclopetarius</name>
    <dbReference type="NCBI Taxonomy" id="280406"/>
    <lineage>
        <taxon>Eukaryota</taxon>
        <taxon>Metazoa</taxon>
        <taxon>Ecdysozoa</taxon>
        <taxon>Arthropoda</taxon>
        <taxon>Chelicerata</taxon>
        <taxon>Arachnida</taxon>
        <taxon>Araneae</taxon>
        <taxon>Araneomorphae</taxon>
        <taxon>Entelegynae</taxon>
        <taxon>Araneoidea</taxon>
        <taxon>Araneidae</taxon>
        <taxon>Larinioides</taxon>
    </lineage>
</organism>
<sequence>MHYNWPIGMAVDPLNQLSLPTSRRTRERPQKPALLKVTFRFNFTVNMTIMMSITLRTLLCIALIFCTLPVHMEGTSIGDALQTATGATVEPTTDPFRFLLLCAPGSERRNTCEKCTKVTRDPNTYKMCCENTSGVRRWCRTFLDYTLPPRVIGIY</sequence>
<proteinExistence type="predicted"/>